<gene>
    <name evidence="3" type="ORF">SAMN05443575_1450</name>
</gene>
<dbReference type="AlphaFoldDB" id="A0A1M5HAL9"/>
<keyword evidence="2" id="KW-0812">Transmembrane</keyword>
<dbReference type="Pfam" id="PF17240">
    <property type="entry name" value="DUF5313"/>
    <property type="match status" value="1"/>
</dbReference>
<keyword evidence="4" id="KW-1185">Reference proteome</keyword>
<organism evidence="3 4">
    <name type="scientific">Jatrophihabitans endophyticus</name>
    <dbReference type="NCBI Taxonomy" id="1206085"/>
    <lineage>
        <taxon>Bacteria</taxon>
        <taxon>Bacillati</taxon>
        <taxon>Actinomycetota</taxon>
        <taxon>Actinomycetes</taxon>
        <taxon>Jatrophihabitantales</taxon>
        <taxon>Jatrophihabitantaceae</taxon>
        <taxon>Jatrophihabitans</taxon>
    </lineage>
</organism>
<accession>A0A1M5HAL9</accession>
<keyword evidence="2" id="KW-1133">Transmembrane helix</keyword>
<feature type="region of interest" description="Disordered" evidence="1">
    <location>
        <begin position="145"/>
        <end position="166"/>
    </location>
</feature>
<proteinExistence type="predicted"/>
<keyword evidence="2" id="KW-0472">Membrane</keyword>
<evidence type="ECO:0000313" key="3">
    <source>
        <dbReference type="EMBL" id="SHG12918.1"/>
    </source>
</evidence>
<dbReference type="EMBL" id="FQVU01000002">
    <property type="protein sequence ID" value="SHG12918.1"/>
    <property type="molecule type" value="Genomic_DNA"/>
</dbReference>
<dbReference type="InterPro" id="IPR035197">
    <property type="entry name" value="DUF5313"/>
</dbReference>
<feature type="transmembrane region" description="Helical" evidence="2">
    <location>
        <begin position="98"/>
        <end position="118"/>
    </location>
</feature>
<dbReference type="OrthoDB" id="5195204at2"/>
<protein>
    <submittedName>
        <fullName evidence="3">Uncharacterized protein</fullName>
    </submittedName>
</protein>
<dbReference type="RefSeq" id="WP_143168042.1">
    <property type="nucleotide sequence ID" value="NZ_FQVU01000002.1"/>
</dbReference>
<evidence type="ECO:0000256" key="1">
    <source>
        <dbReference type="SAM" id="MobiDB-lite"/>
    </source>
</evidence>
<evidence type="ECO:0000313" key="4">
    <source>
        <dbReference type="Proteomes" id="UP000186132"/>
    </source>
</evidence>
<reference evidence="3 4" key="1">
    <citation type="submission" date="2016-11" db="EMBL/GenBank/DDBJ databases">
        <authorList>
            <person name="Jaros S."/>
            <person name="Januszkiewicz K."/>
            <person name="Wedrychowicz H."/>
        </authorList>
    </citation>
    <scope>NUCLEOTIDE SEQUENCE [LARGE SCALE GENOMIC DNA]</scope>
    <source>
        <strain evidence="3 4">DSM 45627</strain>
    </source>
</reference>
<dbReference type="Proteomes" id="UP000186132">
    <property type="component" value="Unassembled WGS sequence"/>
</dbReference>
<feature type="transmembrane region" description="Helical" evidence="2">
    <location>
        <begin position="75"/>
        <end position="92"/>
    </location>
</feature>
<dbReference type="STRING" id="1206085.SAMN05443575_1450"/>
<sequence length="166" mass="18350">MADDAAAAGDPAGPGGPAAAADAARAEDVAAAHKRPPLAKLLRYEFGGTLPAEYRTWVLHDLTCSTWWLRHFGRTALLVVPLFTIYLVAMPGSLSLRLLSGFTFVGAVLLYSFVNILVATDRKAIRAGYPTGRVSDVREQRSVDRHRASSYERRERIAQRRESRRR</sequence>
<name>A0A1M5HAL9_9ACTN</name>
<evidence type="ECO:0000256" key="2">
    <source>
        <dbReference type="SAM" id="Phobius"/>
    </source>
</evidence>